<gene>
    <name evidence="2" type="ORF">CIT37_13270</name>
</gene>
<organism evidence="2 3">
    <name type="scientific">Bradyrhizobium ottawaense</name>
    <dbReference type="NCBI Taxonomy" id="931866"/>
    <lineage>
        <taxon>Bacteria</taxon>
        <taxon>Pseudomonadati</taxon>
        <taxon>Pseudomonadota</taxon>
        <taxon>Alphaproteobacteria</taxon>
        <taxon>Hyphomicrobiales</taxon>
        <taxon>Nitrobacteraceae</taxon>
        <taxon>Bradyrhizobium</taxon>
    </lineage>
</organism>
<dbReference type="EMBL" id="CP029425">
    <property type="protein sequence ID" value="AWL93064.1"/>
    <property type="molecule type" value="Genomic_DNA"/>
</dbReference>
<dbReference type="AlphaFoldDB" id="A0A2U8P6L1"/>
<name>A0A2U8P6L1_9BRAD</name>
<evidence type="ECO:0000313" key="2">
    <source>
        <dbReference type="EMBL" id="AWL93064.1"/>
    </source>
</evidence>
<dbReference type="Proteomes" id="UP000215703">
    <property type="component" value="Chromosome"/>
</dbReference>
<protein>
    <submittedName>
        <fullName evidence="2">Uncharacterized protein</fullName>
    </submittedName>
</protein>
<accession>A0A2U8P6L1</accession>
<reference evidence="2 3" key="1">
    <citation type="journal article" date="2014" name="Int. J. Syst. Evol. Microbiol.">
        <title>Bradyrhizobium ottawaense sp. nov., a symbiotic nitrogen fixing bacterium from root nodules of soybeans in Canada.</title>
        <authorList>
            <person name="Yu X."/>
            <person name="Cloutier S."/>
            <person name="Tambong J.T."/>
            <person name="Bromfield E.S."/>
        </authorList>
    </citation>
    <scope>NUCLEOTIDE SEQUENCE [LARGE SCALE GENOMIC DNA]</scope>
    <source>
        <strain evidence="2 3">OO99</strain>
    </source>
</reference>
<sequence length="159" mass="18081">MNEVVDMLQKVFGDGQIADRGGAQNYEDRFLGPVKNRFIREAFDVFDAYHPGSASSSDGSPFFCFVHKVFEFATGEHDEDKMALGYKLRELISALHGFSRAKAEYWSIELMLNSGDQDDPTRGDLERRQREAKKQMELHQRKLVPALAQKGRPPQKTGK</sequence>
<reference evidence="2 3" key="2">
    <citation type="journal article" date="2017" name="Syst. Appl. Microbiol.">
        <title>Soybeans inoculated with root zone soils of Canadian native legumes harbour diverse and novel Bradyrhizobium spp. that possess agricultural potential.</title>
        <authorList>
            <person name="Bromfield E.S.P."/>
            <person name="Cloutier S."/>
            <person name="Tambong J.T."/>
            <person name="Tran Thi T.V."/>
        </authorList>
    </citation>
    <scope>NUCLEOTIDE SEQUENCE [LARGE SCALE GENOMIC DNA]</scope>
    <source>
        <strain evidence="2 3">OO99</strain>
    </source>
</reference>
<evidence type="ECO:0000256" key="1">
    <source>
        <dbReference type="SAM" id="MobiDB-lite"/>
    </source>
</evidence>
<feature type="compositionally biased region" description="Basic and acidic residues" evidence="1">
    <location>
        <begin position="119"/>
        <end position="140"/>
    </location>
</feature>
<evidence type="ECO:0000313" key="3">
    <source>
        <dbReference type="Proteomes" id="UP000215703"/>
    </source>
</evidence>
<feature type="region of interest" description="Disordered" evidence="1">
    <location>
        <begin position="117"/>
        <end position="159"/>
    </location>
</feature>
<proteinExistence type="predicted"/>